<protein>
    <submittedName>
        <fullName evidence="2">Uncharacterized protein</fullName>
    </submittedName>
</protein>
<organism evidence="2 3">
    <name type="scientific">Trichinella papuae</name>
    <dbReference type="NCBI Taxonomy" id="268474"/>
    <lineage>
        <taxon>Eukaryota</taxon>
        <taxon>Metazoa</taxon>
        <taxon>Ecdysozoa</taxon>
        <taxon>Nematoda</taxon>
        <taxon>Enoplea</taxon>
        <taxon>Dorylaimia</taxon>
        <taxon>Trichinellida</taxon>
        <taxon>Trichinellidae</taxon>
        <taxon>Trichinella</taxon>
    </lineage>
</organism>
<gene>
    <name evidence="2" type="ORF">T10_11388</name>
</gene>
<accession>A0A0V1M8L2</accession>
<keyword evidence="3" id="KW-1185">Reference proteome</keyword>
<reference evidence="2 3" key="1">
    <citation type="submission" date="2015-01" db="EMBL/GenBank/DDBJ databases">
        <title>Evolution of Trichinella species and genotypes.</title>
        <authorList>
            <person name="Korhonen P.K."/>
            <person name="Edoardo P."/>
            <person name="Giuseppe L.R."/>
            <person name="Gasser R.B."/>
        </authorList>
    </citation>
    <scope>NUCLEOTIDE SEQUENCE [LARGE SCALE GENOMIC DNA]</scope>
    <source>
        <strain evidence="2">ISS1980</strain>
    </source>
</reference>
<sequence>MSKHCFRPRSVLATDKRLARPLKRITQSFLSSPSSTFRIREYFKFETKLKIFFTPFLENQLITVRSTDCKNLNDSLHNFNAIFIISVVMLIIYGNSQLIVHNYQDEIFHMNGALKQIQLERMINCFHLRKCILKPLWASYLEEAWHSVLILERLFTMKILERKKKRKRSYRCKGGISVEDMKQLFNECCFGQLPIKRQNNSMMCLIVTTVIKTSSAPFSFALSMKNYMFDQS</sequence>
<keyword evidence="1" id="KW-0472">Membrane</keyword>
<name>A0A0V1M8L2_9BILA</name>
<dbReference type="AlphaFoldDB" id="A0A0V1M8L2"/>
<comment type="caution">
    <text evidence="2">The sequence shown here is derived from an EMBL/GenBank/DDBJ whole genome shotgun (WGS) entry which is preliminary data.</text>
</comment>
<evidence type="ECO:0000256" key="1">
    <source>
        <dbReference type="SAM" id="Phobius"/>
    </source>
</evidence>
<proteinExistence type="predicted"/>
<dbReference type="Proteomes" id="UP000054843">
    <property type="component" value="Unassembled WGS sequence"/>
</dbReference>
<evidence type="ECO:0000313" key="2">
    <source>
        <dbReference type="EMBL" id="KRZ68267.1"/>
    </source>
</evidence>
<keyword evidence="1" id="KW-0812">Transmembrane</keyword>
<evidence type="ECO:0000313" key="3">
    <source>
        <dbReference type="Proteomes" id="UP000054843"/>
    </source>
</evidence>
<feature type="transmembrane region" description="Helical" evidence="1">
    <location>
        <begin position="79"/>
        <end position="100"/>
    </location>
</feature>
<keyword evidence="1" id="KW-1133">Transmembrane helix</keyword>
<dbReference type="EMBL" id="JYDO01000169">
    <property type="protein sequence ID" value="KRZ68267.1"/>
    <property type="molecule type" value="Genomic_DNA"/>
</dbReference>